<feature type="transmembrane region" description="Helical" evidence="1">
    <location>
        <begin position="39"/>
        <end position="63"/>
    </location>
</feature>
<keyword evidence="1" id="KW-0472">Membrane</keyword>
<dbReference type="EMBL" id="FNAF01000012">
    <property type="protein sequence ID" value="SDD98052.1"/>
    <property type="molecule type" value="Genomic_DNA"/>
</dbReference>
<dbReference type="AlphaFoldDB" id="A0A1G6Z6H1"/>
<proteinExistence type="predicted"/>
<protein>
    <submittedName>
        <fullName evidence="2">Uncharacterized protein</fullName>
    </submittedName>
</protein>
<feature type="transmembrane region" description="Helical" evidence="1">
    <location>
        <begin position="7"/>
        <end position="27"/>
    </location>
</feature>
<organism evidence="2 3">
    <name type="scientific">Peptococcus niger</name>
    <dbReference type="NCBI Taxonomy" id="2741"/>
    <lineage>
        <taxon>Bacteria</taxon>
        <taxon>Bacillati</taxon>
        <taxon>Bacillota</taxon>
        <taxon>Clostridia</taxon>
        <taxon>Eubacteriales</taxon>
        <taxon>Peptococcaceae</taxon>
        <taxon>Peptococcus</taxon>
    </lineage>
</organism>
<keyword evidence="3" id="KW-1185">Reference proteome</keyword>
<dbReference type="Proteomes" id="UP000198995">
    <property type="component" value="Unassembled WGS sequence"/>
</dbReference>
<keyword evidence="1" id="KW-1133">Transmembrane helix</keyword>
<name>A0A1G6Z6H1_PEPNI</name>
<evidence type="ECO:0000313" key="2">
    <source>
        <dbReference type="EMBL" id="SDD98052.1"/>
    </source>
</evidence>
<dbReference type="STRING" id="2741.SAMN04489866_1125"/>
<gene>
    <name evidence="2" type="ORF">SAMN04489866_1125</name>
</gene>
<evidence type="ECO:0000313" key="3">
    <source>
        <dbReference type="Proteomes" id="UP000198995"/>
    </source>
</evidence>
<sequence length="70" mass="7958">MKKLKRYLWGCLTGLSFIALYGIAVNIELGFTELAKGAFLYFFWALVLIGSGYKSGFIEFPIVDRKNTEK</sequence>
<keyword evidence="1" id="KW-0812">Transmembrane</keyword>
<dbReference type="RefSeq" id="WP_144019681.1">
    <property type="nucleotide sequence ID" value="NZ_FNAF01000012.1"/>
</dbReference>
<reference evidence="2 3" key="1">
    <citation type="submission" date="2016-10" db="EMBL/GenBank/DDBJ databases">
        <authorList>
            <person name="de Groot N.N."/>
        </authorList>
    </citation>
    <scope>NUCLEOTIDE SEQUENCE [LARGE SCALE GENOMIC DNA]</scope>
    <source>
        <strain evidence="2 3">DSM 20475</strain>
    </source>
</reference>
<evidence type="ECO:0000256" key="1">
    <source>
        <dbReference type="SAM" id="Phobius"/>
    </source>
</evidence>
<accession>A0A1G6Z6H1</accession>